<comment type="caution">
    <text evidence="1">The sequence shown here is derived from an EMBL/GenBank/DDBJ whole genome shotgun (WGS) entry which is preliminary data.</text>
</comment>
<accession>A3IHE4</accession>
<evidence type="ECO:0000313" key="1">
    <source>
        <dbReference type="EMBL" id="EAZ93226.1"/>
    </source>
</evidence>
<name>A3IHE4_9CHRO</name>
<evidence type="ECO:0000313" key="2">
    <source>
        <dbReference type="Proteomes" id="UP000003781"/>
    </source>
</evidence>
<keyword evidence="2" id="KW-1185">Reference proteome</keyword>
<dbReference type="EMBL" id="AAXW01000002">
    <property type="protein sequence ID" value="EAZ93226.1"/>
    <property type="molecule type" value="Genomic_DNA"/>
</dbReference>
<sequence length="22" mass="2583">MAKEILTKNCRNIQESIFSSNR</sequence>
<gene>
    <name evidence="1" type="ORF">CY0110_15562</name>
</gene>
<organism evidence="1 2">
    <name type="scientific">Crocosphaera chwakensis CCY0110</name>
    <dbReference type="NCBI Taxonomy" id="391612"/>
    <lineage>
        <taxon>Bacteria</taxon>
        <taxon>Bacillati</taxon>
        <taxon>Cyanobacteriota</taxon>
        <taxon>Cyanophyceae</taxon>
        <taxon>Oscillatoriophycideae</taxon>
        <taxon>Chroococcales</taxon>
        <taxon>Aphanothecaceae</taxon>
        <taxon>Crocosphaera</taxon>
        <taxon>Crocosphaera chwakensis</taxon>
    </lineage>
</organism>
<dbReference type="Proteomes" id="UP000003781">
    <property type="component" value="Unassembled WGS sequence"/>
</dbReference>
<proteinExistence type="predicted"/>
<protein>
    <submittedName>
        <fullName evidence="1">Uncharacterized protein</fullName>
    </submittedName>
</protein>
<dbReference type="AlphaFoldDB" id="A3IHE4"/>
<reference evidence="1 2" key="1">
    <citation type="submission" date="2007-03" db="EMBL/GenBank/DDBJ databases">
        <authorList>
            <person name="Stal L."/>
            <person name="Ferriera S."/>
            <person name="Johnson J."/>
            <person name="Kravitz S."/>
            <person name="Beeson K."/>
            <person name="Sutton G."/>
            <person name="Rogers Y.-H."/>
            <person name="Friedman R."/>
            <person name="Frazier M."/>
            <person name="Venter J.C."/>
        </authorList>
    </citation>
    <scope>NUCLEOTIDE SEQUENCE [LARGE SCALE GENOMIC DNA]</scope>
    <source>
        <strain evidence="1 2">CCY0110</strain>
    </source>
</reference>